<protein>
    <submittedName>
        <fullName evidence="1">Uncharacterized protein</fullName>
    </submittedName>
</protein>
<evidence type="ECO:0000313" key="2">
    <source>
        <dbReference type="Proteomes" id="UP000054821"/>
    </source>
</evidence>
<name>A0A2P4ZGW7_9HYPO</name>
<organism evidence="1 2">
    <name type="scientific">Trichoderma gamsii</name>
    <dbReference type="NCBI Taxonomy" id="398673"/>
    <lineage>
        <taxon>Eukaryota</taxon>
        <taxon>Fungi</taxon>
        <taxon>Dikarya</taxon>
        <taxon>Ascomycota</taxon>
        <taxon>Pezizomycotina</taxon>
        <taxon>Sordariomycetes</taxon>
        <taxon>Hypocreomycetidae</taxon>
        <taxon>Hypocreales</taxon>
        <taxon>Hypocreaceae</taxon>
        <taxon>Trichoderma</taxon>
    </lineage>
</organism>
<keyword evidence="2" id="KW-1185">Reference proteome</keyword>
<dbReference type="EMBL" id="JPDN02000029">
    <property type="protein sequence ID" value="PON23523.1"/>
    <property type="molecule type" value="Genomic_DNA"/>
</dbReference>
<dbReference type="RefSeq" id="XP_024405124.1">
    <property type="nucleotide sequence ID" value="XM_024550159.1"/>
</dbReference>
<dbReference type="GeneID" id="36347718"/>
<comment type="caution">
    <text evidence="1">The sequence shown here is derived from an EMBL/GenBank/DDBJ whole genome shotgun (WGS) entry which is preliminary data.</text>
</comment>
<reference evidence="1 2" key="1">
    <citation type="journal article" date="2016" name="Genome Announc.">
        <title>Draft Whole-Genome Sequence of Trichoderma gamsii T6085, a Promising Biocontrol Agent of Fusarium Head Blight on Wheat.</title>
        <authorList>
            <person name="Baroncelli R."/>
            <person name="Zapparata A."/>
            <person name="Piaggeschi G."/>
            <person name="Sarrocco S."/>
            <person name="Vannacci G."/>
        </authorList>
    </citation>
    <scope>NUCLEOTIDE SEQUENCE [LARGE SCALE GENOMIC DNA]</scope>
    <source>
        <strain evidence="1 2">T6085</strain>
    </source>
</reference>
<evidence type="ECO:0000313" key="1">
    <source>
        <dbReference type="EMBL" id="PON23523.1"/>
    </source>
</evidence>
<accession>A0A2P4ZGW7</accession>
<sequence length="81" mass="8948">MVYCCGQGMEGSRSQQEAGCSFVLSAGAGATALAMKPAASTKRREGRRLGFQSKHYRHSIQHSLALSFNQRYLQTCTMWLC</sequence>
<dbReference type="Proteomes" id="UP000054821">
    <property type="component" value="Unassembled WGS sequence"/>
</dbReference>
<gene>
    <name evidence="1" type="ORF">TGAM01_v207757</name>
</gene>
<proteinExistence type="predicted"/>
<dbReference type="AlphaFoldDB" id="A0A2P4ZGW7"/>